<dbReference type="Proteomes" id="UP000320042">
    <property type="component" value="Unassembled WGS sequence"/>
</dbReference>
<comment type="caution">
    <text evidence="1">The sequence shown here is derived from an EMBL/GenBank/DDBJ whole genome shotgun (WGS) entry which is preliminary data.</text>
</comment>
<dbReference type="EMBL" id="VOEJ01000002">
    <property type="protein sequence ID" value="TWR30451.1"/>
    <property type="molecule type" value="Genomic_DNA"/>
</dbReference>
<reference evidence="1 2" key="1">
    <citation type="submission" date="2019-07" db="EMBL/GenBank/DDBJ databases">
        <authorList>
            <person name="Kim J."/>
        </authorList>
    </citation>
    <scope>NUCLEOTIDE SEQUENCE [LARGE SCALE GENOMIC DNA]</scope>
    <source>
        <strain evidence="2">dk17</strain>
    </source>
</reference>
<gene>
    <name evidence="1" type="ORF">FPZ43_05785</name>
</gene>
<proteinExistence type="predicted"/>
<accession>A0A563UGH9</accession>
<dbReference type="RefSeq" id="WP_146380909.1">
    <property type="nucleotide sequence ID" value="NZ_VOEJ01000002.1"/>
</dbReference>
<sequence>MRKFITTLFAFAVALTAVVFICNRNYFPAKAKGNDGYMGAMVDKHHFADSHQSPRIIFCGGSNIAFGINSKRIQDSTGLPTVNLGTTGSLGLDFILNEARRTARLKDIIIISSEYYLSNDGSYAAKKEALRIYPPAGKYFKQTPQQWLHDFFVEDLQRNLTVTLSTLLHVQRKGFPTNVVYSRSSFNENGDVVRSFDPHPSHEFLKTFDLKYKLNPNIQLLNDFKDYADKNGMAVYFIYPSFPQSLYNANAKVIDAYERDMQSGIKIKILNHPKDALFADSLFYDTEYHLVPQGRELRTDKIIELLRKEKIARR</sequence>
<evidence type="ECO:0000313" key="2">
    <source>
        <dbReference type="Proteomes" id="UP000320042"/>
    </source>
</evidence>
<keyword evidence="2" id="KW-1185">Reference proteome</keyword>
<organism evidence="1 2">
    <name type="scientific">Mucilaginibacter pallidiroseus</name>
    <dbReference type="NCBI Taxonomy" id="2599295"/>
    <lineage>
        <taxon>Bacteria</taxon>
        <taxon>Pseudomonadati</taxon>
        <taxon>Bacteroidota</taxon>
        <taxon>Sphingobacteriia</taxon>
        <taxon>Sphingobacteriales</taxon>
        <taxon>Sphingobacteriaceae</taxon>
        <taxon>Mucilaginibacter</taxon>
    </lineage>
</organism>
<protein>
    <submittedName>
        <fullName evidence="1">Uncharacterized protein</fullName>
    </submittedName>
</protein>
<dbReference type="AlphaFoldDB" id="A0A563UGH9"/>
<dbReference type="OrthoDB" id="631431at2"/>
<evidence type="ECO:0000313" key="1">
    <source>
        <dbReference type="EMBL" id="TWR30451.1"/>
    </source>
</evidence>
<name>A0A563UGH9_9SPHI</name>